<feature type="region of interest" description="Disordered" evidence="1">
    <location>
        <begin position="31"/>
        <end position="69"/>
    </location>
</feature>
<keyword evidence="5" id="KW-1185">Reference proteome</keyword>
<evidence type="ECO:0000256" key="2">
    <source>
        <dbReference type="SAM" id="SignalP"/>
    </source>
</evidence>
<organism evidence="4 5">
    <name type="scientific">Agromyces ramosus</name>
    <dbReference type="NCBI Taxonomy" id="33879"/>
    <lineage>
        <taxon>Bacteria</taxon>
        <taxon>Bacillati</taxon>
        <taxon>Actinomycetota</taxon>
        <taxon>Actinomycetes</taxon>
        <taxon>Micrococcales</taxon>
        <taxon>Microbacteriaceae</taxon>
        <taxon>Agromyces</taxon>
    </lineage>
</organism>
<name>A0A4Q7MCS2_9MICO</name>
<dbReference type="PANTHER" id="PTHR36933:SF1">
    <property type="entry name" value="SLL0788 PROTEIN"/>
    <property type="match status" value="1"/>
</dbReference>
<comment type="caution">
    <text evidence="4">The sequence shown here is derived from an EMBL/GenBank/DDBJ whole genome shotgun (WGS) entry which is preliminary data.</text>
</comment>
<evidence type="ECO:0000313" key="5">
    <source>
        <dbReference type="Proteomes" id="UP000293289"/>
    </source>
</evidence>
<dbReference type="Gene3D" id="1.20.1260.10">
    <property type="match status" value="1"/>
</dbReference>
<dbReference type="InterPro" id="IPR005183">
    <property type="entry name" value="DUF305_CopM-like"/>
</dbReference>
<feature type="signal peptide" evidence="2">
    <location>
        <begin position="1"/>
        <end position="22"/>
    </location>
</feature>
<keyword evidence="2" id="KW-0732">Signal</keyword>
<dbReference type="InterPro" id="IPR012347">
    <property type="entry name" value="Ferritin-like"/>
</dbReference>
<dbReference type="RefSeq" id="WP_130352650.1">
    <property type="nucleotide sequence ID" value="NZ_SGWY01000002.1"/>
</dbReference>
<proteinExistence type="predicted"/>
<dbReference type="Proteomes" id="UP000293289">
    <property type="component" value="Unassembled WGS sequence"/>
</dbReference>
<feature type="chain" id="PRO_5039280500" evidence="2">
    <location>
        <begin position="23"/>
        <end position="223"/>
    </location>
</feature>
<sequence length="223" mass="23005">MTPTIRAAAVRAFGIAVATLMAVGASGCTGPAPDPSGTDFVTPAPPDGAESDDSARPDADGTTTGDGETTSADVAFIATMVEHHEQAVELAELAPGRVADPELADLAGLIAVTQAAEAESMRGWLERRRSADDAAAGHEHAESMAGEISRSTIDRAAELEGGAFDRLFVSAMIPHHRGALLMSEARLAESGDPAVARWARAIATSQALEIDRLLEIEARLPAG</sequence>
<dbReference type="Pfam" id="PF03713">
    <property type="entry name" value="DUF305"/>
    <property type="match status" value="1"/>
</dbReference>
<evidence type="ECO:0000313" key="4">
    <source>
        <dbReference type="EMBL" id="RZS66015.1"/>
    </source>
</evidence>
<evidence type="ECO:0000256" key="1">
    <source>
        <dbReference type="SAM" id="MobiDB-lite"/>
    </source>
</evidence>
<dbReference type="OrthoDB" id="26872at2"/>
<feature type="compositionally biased region" description="Low complexity" evidence="1">
    <location>
        <begin position="60"/>
        <end position="69"/>
    </location>
</feature>
<dbReference type="AlphaFoldDB" id="A0A4Q7MCS2"/>
<reference evidence="4 5" key="1">
    <citation type="submission" date="2019-02" db="EMBL/GenBank/DDBJ databases">
        <title>Genomic Encyclopedia of Type Strains, Phase IV (KMG-IV): sequencing the most valuable type-strain genomes for metagenomic binning, comparative biology and taxonomic classification.</title>
        <authorList>
            <person name="Goeker M."/>
        </authorList>
    </citation>
    <scope>NUCLEOTIDE SEQUENCE [LARGE SCALE GENOMIC DNA]</scope>
    <source>
        <strain evidence="4 5">DSM 43045</strain>
    </source>
</reference>
<dbReference type="PROSITE" id="PS51257">
    <property type="entry name" value="PROKAR_LIPOPROTEIN"/>
    <property type="match status" value="1"/>
</dbReference>
<protein>
    <submittedName>
        <fullName evidence="4">Uncharacterized protein (DUF305 family)</fullName>
    </submittedName>
</protein>
<evidence type="ECO:0000259" key="3">
    <source>
        <dbReference type="Pfam" id="PF03713"/>
    </source>
</evidence>
<feature type="domain" description="DUF305" evidence="3">
    <location>
        <begin position="73"/>
        <end position="215"/>
    </location>
</feature>
<dbReference type="PANTHER" id="PTHR36933">
    <property type="entry name" value="SLL0788 PROTEIN"/>
    <property type="match status" value="1"/>
</dbReference>
<dbReference type="EMBL" id="SGWY01000002">
    <property type="protein sequence ID" value="RZS66015.1"/>
    <property type="molecule type" value="Genomic_DNA"/>
</dbReference>
<accession>A0A4Q7MCS2</accession>
<gene>
    <name evidence="4" type="ORF">EV187_1726</name>
</gene>